<evidence type="ECO:0000256" key="7">
    <source>
        <dbReference type="ARBA" id="ARBA00023136"/>
    </source>
</evidence>
<evidence type="ECO:0000256" key="4">
    <source>
        <dbReference type="ARBA" id="ARBA00022729"/>
    </source>
</evidence>
<dbReference type="InterPro" id="IPR013783">
    <property type="entry name" value="Ig-like_fold"/>
</dbReference>
<dbReference type="SUPFAM" id="SSF49265">
    <property type="entry name" value="Fibronectin type III"/>
    <property type="match status" value="3"/>
</dbReference>
<evidence type="ECO:0000256" key="8">
    <source>
        <dbReference type="ARBA" id="ARBA00023170"/>
    </source>
</evidence>
<gene>
    <name evidence="14" type="ORF">UPYG_G00275590</name>
</gene>
<dbReference type="Proteomes" id="UP001557470">
    <property type="component" value="Unassembled WGS sequence"/>
</dbReference>
<comment type="similarity">
    <text evidence="2">Belongs to the type I cytokine receptor family. Type 2 subfamily.</text>
</comment>
<feature type="domain" description="Fibronectin type-III" evidence="13">
    <location>
        <begin position="492"/>
        <end position="586"/>
    </location>
</feature>
<evidence type="ECO:0000313" key="14">
    <source>
        <dbReference type="EMBL" id="KAL0965009.1"/>
    </source>
</evidence>
<keyword evidence="3 11" id="KW-0812">Transmembrane</keyword>
<evidence type="ECO:0000256" key="5">
    <source>
        <dbReference type="ARBA" id="ARBA00022737"/>
    </source>
</evidence>
<evidence type="ECO:0000256" key="10">
    <source>
        <dbReference type="SAM" id="MobiDB-lite"/>
    </source>
</evidence>
<keyword evidence="8" id="KW-0675">Receptor</keyword>
<evidence type="ECO:0000256" key="12">
    <source>
        <dbReference type="SAM" id="SignalP"/>
    </source>
</evidence>
<evidence type="ECO:0000256" key="9">
    <source>
        <dbReference type="ARBA" id="ARBA00023180"/>
    </source>
</evidence>
<keyword evidence="15" id="KW-1185">Reference proteome</keyword>
<reference evidence="14 15" key="1">
    <citation type="submission" date="2024-06" db="EMBL/GenBank/DDBJ databases">
        <authorList>
            <person name="Pan Q."/>
            <person name="Wen M."/>
            <person name="Jouanno E."/>
            <person name="Zahm M."/>
            <person name="Klopp C."/>
            <person name="Cabau C."/>
            <person name="Louis A."/>
            <person name="Berthelot C."/>
            <person name="Parey E."/>
            <person name="Roest Crollius H."/>
            <person name="Montfort J."/>
            <person name="Robinson-Rechavi M."/>
            <person name="Bouchez O."/>
            <person name="Lampietro C."/>
            <person name="Lopez Roques C."/>
            <person name="Donnadieu C."/>
            <person name="Postlethwait J."/>
            <person name="Bobe J."/>
            <person name="Verreycken H."/>
            <person name="Guiguen Y."/>
        </authorList>
    </citation>
    <scope>NUCLEOTIDE SEQUENCE [LARGE SCALE GENOMIC DNA]</scope>
    <source>
        <strain evidence="14">Up_M1</strain>
        <tissue evidence="14">Testis</tissue>
    </source>
</reference>
<evidence type="ECO:0000313" key="15">
    <source>
        <dbReference type="Proteomes" id="UP001557470"/>
    </source>
</evidence>
<evidence type="ECO:0000259" key="13">
    <source>
        <dbReference type="PROSITE" id="PS50853"/>
    </source>
</evidence>
<keyword evidence="6 11" id="KW-1133">Transmembrane helix</keyword>
<dbReference type="Pfam" id="PF00041">
    <property type="entry name" value="fn3"/>
    <property type="match status" value="1"/>
</dbReference>
<dbReference type="EMBL" id="JAGEUA010000009">
    <property type="protein sequence ID" value="KAL0965009.1"/>
    <property type="molecule type" value="Genomic_DNA"/>
</dbReference>
<dbReference type="SMART" id="SM00060">
    <property type="entry name" value="FN3"/>
    <property type="match status" value="3"/>
</dbReference>
<evidence type="ECO:0000256" key="6">
    <source>
        <dbReference type="ARBA" id="ARBA00022989"/>
    </source>
</evidence>
<dbReference type="InterPro" id="IPR036116">
    <property type="entry name" value="FN3_sf"/>
</dbReference>
<evidence type="ECO:0000256" key="1">
    <source>
        <dbReference type="ARBA" id="ARBA00004479"/>
    </source>
</evidence>
<keyword evidence="5" id="KW-0677">Repeat</keyword>
<dbReference type="InterPro" id="IPR052672">
    <property type="entry name" value="Type1_Cytokine_Rcpt_Type2"/>
</dbReference>
<dbReference type="CDD" id="cd00063">
    <property type="entry name" value="FN3"/>
    <property type="match status" value="1"/>
</dbReference>
<evidence type="ECO:0000256" key="3">
    <source>
        <dbReference type="ARBA" id="ARBA00022692"/>
    </source>
</evidence>
<feature type="region of interest" description="Disordered" evidence="10">
    <location>
        <begin position="671"/>
        <end position="709"/>
    </location>
</feature>
<feature type="transmembrane region" description="Helical" evidence="11">
    <location>
        <begin position="589"/>
        <end position="615"/>
    </location>
</feature>
<comment type="subcellular location">
    <subcellularLocation>
        <location evidence="1">Membrane</location>
        <topology evidence="1">Single-pass type I membrane protein</topology>
    </subcellularLocation>
</comment>
<dbReference type="Gene3D" id="2.60.40.10">
    <property type="entry name" value="Immunoglobulins"/>
    <property type="match status" value="5"/>
</dbReference>
<evidence type="ECO:0000256" key="2">
    <source>
        <dbReference type="ARBA" id="ARBA00008921"/>
    </source>
</evidence>
<feature type="chain" id="PRO_5044872109" description="Fibronectin type-III domain-containing protein" evidence="12">
    <location>
        <begin position="21"/>
        <end position="797"/>
    </location>
</feature>
<dbReference type="PANTHER" id="PTHR48423:SF1">
    <property type="entry name" value="INTERLEUKIN-27 RECEPTOR SUBUNIT ALPHA"/>
    <property type="match status" value="1"/>
</dbReference>
<feature type="domain" description="Fibronectin type-III" evidence="13">
    <location>
        <begin position="219"/>
        <end position="311"/>
    </location>
</feature>
<dbReference type="PANTHER" id="PTHR48423">
    <property type="entry name" value="INTERLEUKIN-27 RECEPTOR SUBUNIT ALPHA"/>
    <property type="match status" value="1"/>
</dbReference>
<keyword evidence="7 11" id="KW-0472">Membrane</keyword>
<feature type="signal peptide" evidence="12">
    <location>
        <begin position="1"/>
        <end position="20"/>
    </location>
</feature>
<protein>
    <recommendedName>
        <fullName evidence="13">Fibronectin type-III domain-containing protein</fullName>
    </recommendedName>
</protein>
<dbReference type="InterPro" id="IPR003961">
    <property type="entry name" value="FN3_dom"/>
</dbReference>
<dbReference type="PROSITE" id="PS50853">
    <property type="entry name" value="FN3"/>
    <property type="match status" value="2"/>
</dbReference>
<organism evidence="14 15">
    <name type="scientific">Umbra pygmaea</name>
    <name type="common">Eastern mudminnow</name>
    <dbReference type="NCBI Taxonomy" id="75934"/>
    <lineage>
        <taxon>Eukaryota</taxon>
        <taxon>Metazoa</taxon>
        <taxon>Chordata</taxon>
        <taxon>Craniata</taxon>
        <taxon>Vertebrata</taxon>
        <taxon>Euteleostomi</taxon>
        <taxon>Actinopterygii</taxon>
        <taxon>Neopterygii</taxon>
        <taxon>Teleostei</taxon>
        <taxon>Protacanthopterygii</taxon>
        <taxon>Esociformes</taxon>
        <taxon>Umbridae</taxon>
        <taxon>Umbra</taxon>
    </lineage>
</organism>
<proteinExistence type="inferred from homology"/>
<keyword evidence="4 12" id="KW-0732">Signal</keyword>
<name>A0ABD0W271_UMBPY</name>
<accession>A0ABD0W271</accession>
<evidence type="ECO:0000256" key="11">
    <source>
        <dbReference type="SAM" id="Phobius"/>
    </source>
</evidence>
<comment type="caution">
    <text evidence="14">The sequence shown here is derived from an EMBL/GenBank/DDBJ whole genome shotgun (WGS) entry which is preliminary data.</text>
</comment>
<dbReference type="AlphaFoldDB" id="A0ABD0W271"/>
<dbReference type="GO" id="GO:0005886">
    <property type="term" value="C:plasma membrane"/>
    <property type="evidence" value="ECO:0007669"/>
    <property type="project" value="UniProtKB-ARBA"/>
</dbReference>
<feature type="compositionally biased region" description="Low complexity" evidence="10">
    <location>
        <begin position="686"/>
        <end position="699"/>
    </location>
</feature>
<sequence>MDAILLSVCLVLAAVPQGQSKDTCDVIPKDPYIENGSDIKILFNKTCNEYTLNSHSKLYWLVNKKKIDERYYETNFTFTSVTISNVNLRTTVEIYGYVQGQDQVLSGTIIRTFHKPRNIICVTHISESDFVCHWEHKIQPIYHWEHKIQPPLKVNYTVFRQSQSGRITTCRSNRKLCSFKSLPLLGAPCIITVKAKSPLWETSSDPLELDLWNTVKIDPPENVRAVPVLSYLKVHWKIPSDNCFPSQVIHCQVKYNQHVINTSMYDCPETTAVTTGELKPCTNHTVAVRCALELAVWSDWSKMLTVLSNYNVSGVQLNLWRKIGPPDDSGRRRVHLMWKGISPTCNAIDGYKLKYMVDEKLVSSSLDKSYFYVDQKANNILLAAFRGNTTFREHSIYVPAIGESLCQFQAQVSARDGDIHVSWSHPDCPVSGYMIDWTSNGDTYNWIQSQDTNFSLLGMPHYILYNITVTPLYDGKAGMGQELQICSKQKAPDYKLSVEVHAEHQSAQVKWTAVAKHECSGDVVNYTVFYKTGDEPELNIKMNSSIQEVRLEHLQTATKYRVHVMVSAVTGTTNSSFTHFQTAKYDLNVVIIICIICGITLLVLLFTGLCFVSWWKRFMKKMVPNPGMSSLVFWSNQNFQETQLFNSPPQPETVQKIYYCKLDTNRFGPTYMEDEDSETAIDQTDGKSSGFGSSSSYDSQPREENTNLSLSPTELPLLSEVSGGVNQVESETSDAFDLQAPVSCPINPYKVQHPGGCPVRVAGEEERLLLETRNRSPTASTPTYVTLAMLEHRKAGE</sequence>
<keyword evidence="9" id="KW-0325">Glycoprotein</keyword>